<keyword evidence="5" id="KW-1185">Reference proteome</keyword>
<feature type="domain" description="CUB" evidence="3">
    <location>
        <begin position="53"/>
        <end position="167"/>
    </location>
</feature>
<dbReference type="InParanoid" id="T1H809"/>
<dbReference type="EMBL" id="ACPB03006880">
    <property type="status" value="NOT_ANNOTATED_CDS"/>
    <property type="molecule type" value="Genomic_DNA"/>
</dbReference>
<dbReference type="InterPro" id="IPR036055">
    <property type="entry name" value="LDL_receptor-like_sf"/>
</dbReference>
<dbReference type="Proteomes" id="UP000015103">
    <property type="component" value="Unassembled WGS sequence"/>
</dbReference>
<dbReference type="OMA" id="PECPRKQ"/>
<evidence type="ECO:0000313" key="5">
    <source>
        <dbReference type="Proteomes" id="UP000015103"/>
    </source>
</evidence>
<dbReference type="Gene3D" id="4.10.400.10">
    <property type="entry name" value="Low-density Lipoprotein Receptor"/>
    <property type="match status" value="1"/>
</dbReference>
<dbReference type="SUPFAM" id="SSF49854">
    <property type="entry name" value="Spermadhesin, CUB domain"/>
    <property type="match status" value="3"/>
</dbReference>
<dbReference type="PRINTS" id="PR00261">
    <property type="entry name" value="LDLRECEPTOR"/>
</dbReference>
<dbReference type="InterPro" id="IPR056707">
    <property type="entry name" value="DUF7805"/>
</dbReference>
<dbReference type="InterPro" id="IPR053207">
    <property type="entry name" value="Non-NMDA_GluR_Accessory"/>
</dbReference>
<evidence type="ECO:0000313" key="4">
    <source>
        <dbReference type="EnsemblMetazoa" id="RPRC000144-PA"/>
    </source>
</evidence>
<dbReference type="AlphaFoldDB" id="T1H809"/>
<dbReference type="EMBL" id="ACPB03006882">
    <property type="status" value="NOT_ANNOTATED_CDS"/>
    <property type="molecule type" value="Genomic_DNA"/>
</dbReference>
<dbReference type="PROSITE" id="PS01180">
    <property type="entry name" value="CUB"/>
    <property type="match status" value="2"/>
</dbReference>
<sequence length="931" mass="103442">MFAVFIAMFTLVGACRISELTCRNGKCISLDLYCNGNNDCGDNSDEPKYCTVCNRTYYGDLGRTYSMNLRAPREDRLPYLCHLTFTANGNDNGDIVQLIFDVFNVGRYDGGCPDGYVQVTELGRPLTEGGWCGQAAGPSLYYSESTTITLSLRLIHNSPFRVDLRYKFLGTVEAVTRLGTVDVPIERGVHVPGSYCGRTFDECYRSKCQIQSPNFPGMYPRNVTCHYHIWQKTVPTCKHAMIGIKDNYVRLRRSVLAGLNKTAKYTKVDCTPLEDQLLFYDGQDEDAPLMVRYCGGGLLPRVVSRSSHLLVVFKSSPYGVPLLTTQTPKPLHGFQLIVDVLFSDSDSLDFAKGTNYTFHFPNTIEPPCEFLVNGTKTRRGEVLSPRHTLPPNTSCHYRLSGLNTDRVWLYFDSYTLPATSPSNCSTRLKLYDQANVLEDTCGTPRLCDHSSLRNSSRETRPCKKPESYITPYGKLSIVHRSDEGTALQPVTFKFHYEFVDTRLGGESSKTGAPCHRLFRKRKSGLVHSPKNVFMFGRGGAKNLTCVYRIESSSGERVRLSIHNASFGSHGCKTISDSHTSRPICVRSGRSVELAVSDMPWRDIRLQRACYCDNSVLSRTSAGPTVFLSSGRVLEISFAVTSFNVTEDYNDIYFHASYQMVRWAECSRQQRLTGSGGEIGLVFPAKQKDDVYCEGTPWLVEATGNKSLFLLTWGHFLPLDSVSDSCHTTNRVLLYTGDPLRLMRVVCPSLEKEKEFAVHVFSEEWFGGSAWSRTPPSFLVEFVGREAGNAYLNWLEISKSKSFSAKQVDNGTSWECKHRCPELNACISPGLYCDGYHNCPSGFDEENPDCGVTTKLLSALTPGRILILSVSVGAALILLTALGFVLVCCRPCGSSGSTKRTRQSQHCRSRCSSSSRGGEALLASNSSTISSS</sequence>
<dbReference type="PANTHER" id="PTHR47537:SF8">
    <property type="entry name" value="CUB DOMAIN-CONTAINING PROTEIN"/>
    <property type="match status" value="1"/>
</dbReference>
<comment type="caution">
    <text evidence="2">Lacks conserved residue(s) required for the propagation of feature annotation.</text>
</comment>
<dbReference type="SUPFAM" id="SSF57424">
    <property type="entry name" value="LDL receptor-like module"/>
    <property type="match status" value="1"/>
</dbReference>
<dbReference type="PROSITE" id="PS50068">
    <property type="entry name" value="LDLRA_2"/>
    <property type="match status" value="1"/>
</dbReference>
<dbReference type="EMBL" id="ACPB03006881">
    <property type="status" value="NOT_ANNOTATED_CDS"/>
    <property type="molecule type" value="Genomic_DNA"/>
</dbReference>
<dbReference type="CDD" id="cd00041">
    <property type="entry name" value="CUB"/>
    <property type="match status" value="1"/>
</dbReference>
<dbReference type="InterPro" id="IPR023415">
    <property type="entry name" value="LDLR_class-A_CS"/>
</dbReference>
<keyword evidence="1 2" id="KW-1015">Disulfide bond</keyword>
<dbReference type="Pfam" id="PF00057">
    <property type="entry name" value="Ldl_recept_a"/>
    <property type="match status" value="1"/>
</dbReference>
<feature type="disulfide bond" evidence="2">
    <location>
        <begin position="15"/>
        <end position="27"/>
    </location>
</feature>
<dbReference type="SMART" id="SM00192">
    <property type="entry name" value="LDLa"/>
    <property type="match status" value="2"/>
</dbReference>
<protein>
    <recommendedName>
        <fullName evidence="3">CUB domain-containing protein</fullName>
    </recommendedName>
</protein>
<feature type="disulfide bond" evidence="2">
    <location>
        <begin position="22"/>
        <end position="40"/>
    </location>
</feature>
<feature type="domain" description="CUB" evidence="3">
    <location>
        <begin position="196"/>
        <end position="341"/>
    </location>
</feature>
<name>T1H809_RHOPR</name>
<reference evidence="4" key="1">
    <citation type="submission" date="2015-05" db="UniProtKB">
        <authorList>
            <consortium name="EnsemblMetazoa"/>
        </authorList>
    </citation>
    <scope>IDENTIFICATION</scope>
</reference>
<dbReference type="InterPro" id="IPR002172">
    <property type="entry name" value="LDrepeatLR_classA_rpt"/>
</dbReference>
<dbReference type="GO" id="GO:0005886">
    <property type="term" value="C:plasma membrane"/>
    <property type="evidence" value="ECO:0007669"/>
    <property type="project" value="TreeGrafter"/>
</dbReference>
<dbReference type="PROSITE" id="PS01209">
    <property type="entry name" value="LDLRA_1"/>
    <property type="match status" value="1"/>
</dbReference>
<dbReference type="FunFam" id="2.60.120.290:FF:000065">
    <property type="entry name" value="Uncharacterized protein, isoform E"/>
    <property type="match status" value="1"/>
</dbReference>
<evidence type="ECO:0000256" key="2">
    <source>
        <dbReference type="PROSITE-ProRule" id="PRU00124"/>
    </source>
</evidence>
<dbReference type="FunCoup" id="T1H809">
    <property type="interactions" value="86"/>
</dbReference>
<dbReference type="Pfam" id="PF25090">
    <property type="entry name" value="DUF7805"/>
    <property type="match status" value="1"/>
</dbReference>
<dbReference type="PANTHER" id="PTHR47537">
    <property type="entry name" value="CUBILIN"/>
    <property type="match status" value="1"/>
</dbReference>
<dbReference type="EMBL" id="ACPB03006883">
    <property type="status" value="NOT_ANNOTATED_CDS"/>
    <property type="molecule type" value="Genomic_DNA"/>
</dbReference>
<evidence type="ECO:0000256" key="1">
    <source>
        <dbReference type="ARBA" id="ARBA00023157"/>
    </source>
</evidence>
<dbReference type="STRING" id="13249.T1H809"/>
<organism evidence="4 5">
    <name type="scientific">Rhodnius prolixus</name>
    <name type="common">Triatomid bug</name>
    <dbReference type="NCBI Taxonomy" id="13249"/>
    <lineage>
        <taxon>Eukaryota</taxon>
        <taxon>Metazoa</taxon>
        <taxon>Ecdysozoa</taxon>
        <taxon>Arthropoda</taxon>
        <taxon>Hexapoda</taxon>
        <taxon>Insecta</taxon>
        <taxon>Pterygota</taxon>
        <taxon>Neoptera</taxon>
        <taxon>Paraneoptera</taxon>
        <taxon>Hemiptera</taxon>
        <taxon>Heteroptera</taxon>
        <taxon>Panheteroptera</taxon>
        <taxon>Cimicomorpha</taxon>
        <taxon>Reduviidae</taxon>
        <taxon>Triatominae</taxon>
        <taxon>Rhodnius</taxon>
    </lineage>
</organism>
<dbReference type="SMART" id="SM00042">
    <property type="entry name" value="CUB"/>
    <property type="match status" value="2"/>
</dbReference>
<dbReference type="EnsemblMetazoa" id="RPRC000144-RA">
    <property type="protein sequence ID" value="RPRC000144-PA"/>
    <property type="gene ID" value="RPRC000144"/>
</dbReference>
<dbReference type="Gene3D" id="2.60.120.290">
    <property type="entry name" value="Spermadhesin, CUB domain"/>
    <property type="match status" value="3"/>
</dbReference>
<evidence type="ECO:0000259" key="3">
    <source>
        <dbReference type="PROSITE" id="PS01180"/>
    </source>
</evidence>
<dbReference type="Pfam" id="PF00431">
    <property type="entry name" value="CUB"/>
    <property type="match status" value="1"/>
</dbReference>
<accession>T1H809</accession>
<dbReference type="InterPro" id="IPR035914">
    <property type="entry name" value="Sperma_CUB_dom_sf"/>
</dbReference>
<dbReference type="CDD" id="cd00112">
    <property type="entry name" value="LDLa"/>
    <property type="match status" value="1"/>
</dbReference>
<dbReference type="VEuPathDB" id="VectorBase:RPRC000144"/>
<dbReference type="InterPro" id="IPR000859">
    <property type="entry name" value="CUB_dom"/>
</dbReference>
<proteinExistence type="predicted"/>
<dbReference type="eggNOG" id="ENOG502QU8S">
    <property type="taxonomic scope" value="Eukaryota"/>
</dbReference>
<dbReference type="HOGENOM" id="CLU_003797_0_0_1"/>